<accession>A0ABQ2LEQ5</accession>
<dbReference type="SFLD" id="SFLDF00029">
    <property type="entry name" value="phosphoserine_phosphatase"/>
    <property type="match status" value="1"/>
</dbReference>
<keyword evidence="8" id="KW-0378">Hydrolase</keyword>
<dbReference type="CDD" id="cd07500">
    <property type="entry name" value="HAD_PSP"/>
    <property type="match status" value="1"/>
</dbReference>
<comment type="cofactor">
    <cofactor evidence="1">
        <name>Mg(2+)</name>
        <dbReference type="ChEBI" id="CHEBI:18420"/>
    </cofactor>
</comment>
<evidence type="ECO:0000256" key="13">
    <source>
        <dbReference type="ARBA" id="ARBA00048523"/>
    </source>
</evidence>
<keyword evidence="6" id="KW-0028">Amino-acid biosynthesis</keyword>
<dbReference type="SFLD" id="SFLDG01137">
    <property type="entry name" value="C1.6.1:_Phosphoserine_Phosphat"/>
    <property type="match status" value="1"/>
</dbReference>
<keyword evidence="9" id="KW-0460">Magnesium</keyword>
<name>A0ABQ2LEQ5_9PROT</name>
<evidence type="ECO:0000256" key="5">
    <source>
        <dbReference type="ARBA" id="ARBA00015196"/>
    </source>
</evidence>
<evidence type="ECO:0000256" key="1">
    <source>
        <dbReference type="ARBA" id="ARBA00001946"/>
    </source>
</evidence>
<dbReference type="SFLD" id="SFLDS00003">
    <property type="entry name" value="Haloacid_Dehalogenase"/>
    <property type="match status" value="1"/>
</dbReference>
<keyword evidence="10" id="KW-0718">Serine biosynthesis</keyword>
<keyword evidence="7" id="KW-0479">Metal-binding</keyword>
<organism evidence="14 15">
    <name type="scientific">Iodidimonas muriae</name>
    <dbReference type="NCBI Taxonomy" id="261467"/>
    <lineage>
        <taxon>Bacteria</taxon>
        <taxon>Pseudomonadati</taxon>
        <taxon>Pseudomonadota</taxon>
        <taxon>Alphaproteobacteria</taxon>
        <taxon>Iodidimonadales</taxon>
        <taxon>Iodidimonadaceae</taxon>
        <taxon>Iodidimonas</taxon>
    </lineage>
</organism>
<dbReference type="InterPro" id="IPR004469">
    <property type="entry name" value="PSP"/>
</dbReference>
<comment type="caution">
    <text evidence="14">The sequence shown here is derived from an EMBL/GenBank/DDBJ whole genome shotgun (WGS) entry which is preliminary data.</text>
</comment>
<evidence type="ECO:0000256" key="11">
    <source>
        <dbReference type="ARBA" id="ARBA00031693"/>
    </source>
</evidence>
<dbReference type="InterPro" id="IPR036412">
    <property type="entry name" value="HAD-like_sf"/>
</dbReference>
<evidence type="ECO:0000256" key="9">
    <source>
        <dbReference type="ARBA" id="ARBA00022842"/>
    </source>
</evidence>
<dbReference type="SFLD" id="SFLDG01136">
    <property type="entry name" value="C1.6:_Phosphoserine_Phosphatas"/>
    <property type="match status" value="1"/>
</dbReference>
<evidence type="ECO:0000313" key="15">
    <source>
        <dbReference type="Proteomes" id="UP000602381"/>
    </source>
</evidence>
<evidence type="ECO:0000256" key="6">
    <source>
        <dbReference type="ARBA" id="ARBA00022605"/>
    </source>
</evidence>
<dbReference type="NCBIfam" id="TIGR01488">
    <property type="entry name" value="HAD-SF-IB"/>
    <property type="match status" value="1"/>
</dbReference>
<dbReference type="Proteomes" id="UP000602381">
    <property type="component" value="Unassembled WGS sequence"/>
</dbReference>
<evidence type="ECO:0000256" key="8">
    <source>
        <dbReference type="ARBA" id="ARBA00022801"/>
    </source>
</evidence>
<comment type="catalytic activity">
    <reaction evidence="13">
        <text>O-phospho-D-serine + H2O = D-serine + phosphate</text>
        <dbReference type="Rhea" id="RHEA:24873"/>
        <dbReference type="ChEBI" id="CHEBI:15377"/>
        <dbReference type="ChEBI" id="CHEBI:35247"/>
        <dbReference type="ChEBI" id="CHEBI:43474"/>
        <dbReference type="ChEBI" id="CHEBI:58680"/>
        <dbReference type="EC" id="3.1.3.3"/>
    </reaction>
</comment>
<evidence type="ECO:0000256" key="2">
    <source>
        <dbReference type="ARBA" id="ARBA00005135"/>
    </source>
</evidence>
<evidence type="ECO:0000256" key="7">
    <source>
        <dbReference type="ARBA" id="ARBA00022723"/>
    </source>
</evidence>
<dbReference type="RefSeq" id="WP_229773673.1">
    <property type="nucleotide sequence ID" value="NZ_BMOV01000007.1"/>
</dbReference>
<dbReference type="EMBL" id="BMOV01000007">
    <property type="protein sequence ID" value="GGO14042.1"/>
    <property type="molecule type" value="Genomic_DNA"/>
</dbReference>
<gene>
    <name evidence="14" type="ORF">GCM10007972_20760</name>
</gene>
<dbReference type="PANTHER" id="PTHR43344:SF2">
    <property type="entry name" value="PHOSPHOSERINE PHOSPHATASE"/>
    <property type="match status" value="1"/>
</dbReference>
<evidence type="ECO:0000256" key="4">
    <source>
        <dbReference type="ARBA" id="ARBA00012640"/>
    </source>
</evidence>
<sequence length="316" mass="34163">MPNHSATPMCDAPINSVATLIVKPQDTDLGRVSHQARQALAPLCPIIKETVLATNEAMDLYFSAPDPNSFLPKARQALKTALADMAADFVVQPTKNRQKRLLVADMDSTMITAECVDELADYAGLKDKVAAITEAAMRGELDFERALRERVLLLKGLDEATLLRCYQNRVIPMAGAETLIRTMGAFGAFTMLVSGGFTFFTQRVAKRLGFQGQRANRLSMIDGVLTGDVESPIVDATTKRETLKDLLREKDIARADSMAVGDGANDILMLKAAGLGVAYHAKPKAALAADMVVSHTDLTALLFAQGYKKSAFITAQ</sequence>
<dbReference type="InterPro" id="IPR023214">
    <property type="entry name" value="HAD_sf"/>
</dbReference>
<evidence type="ECO:0000256" key="12">
    <source>
        <dbReference type="ARBA" id="ARBA00048138"/>
    </source>
</evidence>
<dbReference type="InterPro" id="IPR050582">
    <property type="entry name" value="HAD-like_SerB"/>
</dbReference>
<dbReference type="EC" id="3.1.3.3" evidence="4"/>
<dbReference type="Gene3D" id="3.40.50.1000">
    <property type="entry name" value="HAD superfamily/HAD-like"/>
    <property type="match status" value="1"/>
</dbReference>
<comment type="catalytic activity">
    <reaction evidence="12">
        <text>O-phospho-L-serine + H2O = L-serine + phosphate</text>
        <dbReference type="Rhea" id="RHEA:21208"/>
        <dbReference type="ChEBI" id="CHEBI:15377"/>
        <dbReference type="ChEBI" id="CHEBI:33384"/>
        <dbReference type="ChEBI" id="CHEBI:43474"/>
        <dbReference type="ChEBI" id="CHEBI:57524"/>
        <dbReference type="EC" id="3.1.3.3"/>
    </reaction>
</comment>
<protein>
    <recommendedName>
        <fullName evidence="5">Phosphoserine phosphatase</fullName>
        <ecNumber evidence="4">3.1.3.3</ecNumber>
    </recommendedName>
    <alternativeName>
        <fullName evidence="11">O-phosphoserine phosphohydrolase</fullName>
    </alternativeName>
</protein>
<evidence type="ECO:0000313" key="14">
    <source>
        <dbReference type="EMBL" id="GGO14042.1"/>
    </source>
</evidence>
<proteinExistence type="inferred from homology"/>
<evidence type="ECO:0000256" key="10">
    <source>
        <dbReference type="ARBA" id="ARBA00023299"/>
    </source>
</evidence>
<comment type="similarity">
    <text evidence="3">Belongs to the HAD-like hydrolase superfamily. SerB family.</text>
</comment>
<dbReference type="Pfam" id="PF12710">
    <property type="entry name" value="HAD"/>
    <property type="match status" value="1"/>
</dbReference>
<dbReference type="NCBIfam" id="TIGR00338">
    <property type="entry name" value="serB"/>
    <property type="match status" value="1"/>
</dbReference>
<dbReference type="SUPFAM" id="SSF56784">
    <property type="entry name" value="HAD-like"/>
    <property type="match status" value="1"/>
</dbReference>
<keyword evidence="15" id="KW-1185">Reference proteome</keyword>
<evidence type="ECO:0000256" key="3">
    <source>
        <dbReference type="ARBA" id="ARBA00009184"/>
    </source>
</evidence>
<dbReference type="PANTHER" id="PTHR43344">
    <property type="entry name" value="PHOSPHOSERINE PHOSPHATASE"/>
    <property type="match status" value="1"/>
</dbReference>
<comment type="pathway">
    <text evidence="2">Amino-acid biosynthesis; L-serine biosynthesis; L-serine from 3-phospho-D-glycerate: step 3/3.</text>
</comment>
<reference evidence="15" key="1">
    <citation type="journal article" date="2019" name="Int. J. Syst. Evol. Microbiol.">
        <title>The Global Catalogue of Microorganisms (GCM) 10K type strain sequencing project: providing services to taxonomists for standard genome sequencing and annotation.</title>
        <authorList>
            <consortium name="The Broad Institute Genomics Platform"/>
            <consortium name="The Broad Institute Genome Sequencing Center for Infectious Disease"/>
            <person name="Wu L."/>
            <person name="Ma J."/>
        </authorList>
    </citation>
    <scope>NUCLEOTIDE SEQUENCE [LARGE SCALE GENOMIC DNA]</scope>
    <source>
        <strain evidence="15">JCM 17843</strain>
    </source>
</reference>